<sequence>MTRLQVLGVSGSPVKDGNTDVLVKAILETAGVESEFVKLSDLRVGPCNACMRCTFMNLCVVEDDFVQLAEKVMEADALVLGSPVYYGTVSAYTKAFMERLFSKRHVHLRLKGKLAATVAVGEVGEVETAAWMATALDRQGFDLVGSISAKGTPCCFACGAGETCAYANWNATAPEVTGEDYGYAEAYRGYLEILPDNVPLVHGSAKILRCRSVKDEPAVIVETERIGRLLGDRLGGDTG</sequence>
<feature type="domain" description="NADPH-dependent FMN reductase-like" evidence="6">
    <location>
        <begin position="5"/>
        <end position="122"/>
    </location>
</feature>
<comment type="similarity">
    <text evidence="5">Belongs to the SsuE family. Isf subfamily.</text>
</comment>
<dbReference type="PANTHER" id="PTHR43278">
    <property type="entry name" value="NAD(P)H-DEPENDENT FMN-CONTAINING OXIDOREDUCTASE YWQN-RELATED"/>
    <property type="match status" value="1"/>
</dbReference>
<dbReference type="Gene3D" id="3.40.50.360">
    <property type="match status" value="1"/>
</dbReference>
<evidence type="ECO:0000256" key="5">
    <source>
        <dbReference type="ARBA" id="ARBA00038292"/>
    </source>
</evidence>
<organism evidence="7 8">
    <name type="scientific">Methanoculleus taiwanensis</name>
    <dbReference type="NCBI Taxonomy" id="1550565"/>
    <lineage>
        <taxon>Archaea</taxon>
        <taxon>Methanobacteriati</taxon>
        <taxon>Methanobacteriota</taxon>
        <taxon>Stenosarchaea group</taxon>
        <taxon>Methanomicrobia</taxon>
        <taxon>Methanomicrobiales</taxon>
        <taxon>Methanomicrobiaceae</taxon>
        <taxon>Methanoculleus</taxon>
    </lineage>
</organism>
<keyword evidence="8" id="KW-1185">Reference proteome</keyword>
<dbReference type="InterPro" id="IPR051796">
    <property type="entry name" value="ISF_SsuE-like"/>
</dbReference>
<evidence type="ECO:0000313" key="7">
    <source>
        <dbReference type="EMBL" id="RXE55676.1"/>
    </source>
</evidence>
<evidence type="ECO:0000259" key="6">
    <source>
        <dbReference type="Pfam" id="PF03358"/>
    </source>
</evidence>
<dbReference type="EMBL" id="LHQS01000002">
    <property type="protein sequence ID" value="RXE55676.1"/>
    <property type="molecule type" value="Genomic_DNA"/>
</dbReference>
<dbReference type="SUPFAM" id="SSF52218">
    <property type="entry name" value="Flavoproteins"/>
    <property type="match status" value="1"/>
</dbReference>
<comment type="caution">
    <text evidence="7">The sequence shown here is derived from an EMBL/GenBank/DDBJ whole genome shotgun (WGS) entry which is preliminary data.</text>
</comment>
<dbReference type="AlphaFoldDB" id="A0A498H1E5"/>
<keyword evidence="4" id="KW-0288">FMN</keyword>
<reference evidence="7 8" key="1">
    <citation type="journal article" date="2015" name="Int. J. Syst. Evol. Microbiol.">
        <title>Methanoculleus taiwanensis sp. nov., a methanogen isolated from deep marine sediment at the deformation front area near Taiwan.</title>
        <authorList>
            <person name="Weng C.Y."/>
            <person name="Chen S.C."/>
            <person name="Lai M.C."/>
            <person name="Wu S.Y."/>
            <person name="Lin S."/>
            <person name="Yang T.F."/>
            <person name="Chen P.C."/>
        </authorList>
    </citation>
    <scope>NUCLEOTIDE SEQUENCE [LARGE SCALE GENOMIC DNA]</scope>
    <source>
        <strain evidence="7 8">CYW4</strain>
    </source>
</reference>
<name>A0A498H1E5_9EURY</name>
<dbReference type="InterPro" id="IPR005025">
    <property type="entry name" value="FMN_Rdtase-like_dom"/>
</dbReference>
<accession>A0A498H1E5</accession>
<evidence type="ECO:0000256" key="4">
    <source>
        <dbReference type="ARBA" id="ARBA00022643"/>
    </source>
</evidence>
<protein>
    <recommendedName>
        <fullName evidence="6">NADPH-dependent FMN reductase-like domain-containing protein</fullName>
    </recommendedName>
</protein>
<gene>
    <name evidence="7" type="ORF">ABH15_05390</name>
</gene>
<dbReference type="PANTHER" id="PTHR43278:SF1">
    <property type="entry name" value="IRON-SULFUR FLAVOPROTEIN MJ1083"/>
    <property type="match status" value="1"/>
</dbReference>
<evidence type="ECO:0000256" key="2">
    <source>
        <dbReference type="ARBA" id="ARBA00001966"/>
    </source>
</evidence>
<dbReference type="GO" id="GO:0016491">
    <property type="term" value="F:oxidoreductase activity"/>
    <property type="evidence" value="ECO:0007669"/>
    <property type="project" value="InterPro"/>
</dbReference>
<dbReference type="InterPro" id="IPR029039">
    <property type="entry name" value="Flavoprotein-like_sf"/>
</dbReference>
<dbReference type="Pfam" id="PF03358">
    <property type="entry name" value="FMN_red"/>
    <property type="match status" value="1"/>
</dbReference>
<comment type="cofactor">
    <cofactor evidence="1">
        <name>FMN</name>
        <dbReference type="ChEBI" id="CHEBI:58210"/>
    </cofactor>
</comment>
<dbReference type="RefSeq" id="WP_128693360.1">
    <property type="nucleotide sequence ID" value="NZ_LHQS01000002.1"/>
</dbReference>
<evidence type="ECO:0000256" key="1">
    <source>
        <dbReference type="ARBA" id="ARBA00001917"/>
    </source>
</evidence>
<keyword evidence="3" id="KW-0285">Flavoprotein</keyword>
<dbReference type="Proteomes" id="UP000290932">
    <property type="component" value="Unassembled WGS sequence"/>
</dbReference>
<dbReference type="OrthoDB" id="9059at2157"/>
<evidence type="ECO:0000256" key="3">
    <source>
        <dbReference type="ARBA" id="ARBA00022630"/>
    </source>
</evidence>
<evidence type="ECO:0000313" key="8">
    <source>
        <dbReference type="Proteomes" id="UP000290932"/>
    </source>
</evidence>
<proteinExistence type="inferred from homology"/>
<comment type="cofactor">
    <cofactor evidence="2">
        <name>[4Fe-4S] cluster</name>
        <dbReference type="ChEBI" id="CHEBI:49883"/>
    </cofactor>
</comment>